<reference evidence="1 2" key="1">
    <citation type="submission" date="2021-06" db="EMBL/GenBank/DDBJ databases">
        <authorList>
            <person name="Palmer J.M."/>
        </authorList>
    </citation>
    <scope>NUCLEOTIDE SEQUENCE [LARGE SCALE GENOMIC DNA]</scope>
    <source>
        <strain evidence="1 2">GA_2019</strain>
        <tissue evidence="1">Muscle</tissue>
    </source>
</reference>
<dbReference type="Proteomes" id="UP001476798">
    <property type="component" value="Unassembled WGS sequence"/>
</dbReference>
<protein>
    <submittedName>
        <fullName evidence="1">Uncharacterized protein</fullName>
    </submittedName>
</protein>
<comment type="caution">
    <text evidence="1">The sequence shown here is derived from an EMBL/GenBank/DDBJ whole genome shotgun (WGS) entry which is preliminary data.</text>
</comment>
<proteinExistence type="predicted"/>
<accession>A0ABV0MLE7</accession>
<sequence>MRRSNLDSDCRRFSAKVRTDSRLARSSCMKSTWWFPARITLAPLLARSMAVSFPIPLLAPGSGGTSGYRRQVQ</sequence>
<organism evidence="1 2">
    <name type="scientific">Goodea atripinnis</name>
    <dbReference type="NCBI Taxonomy" id="208336"/>
    <lineage>
        <taxon>Eukaryota</taxon>
        <taxon>Metazoa</taxon>
        <taxon>Chordata</taxon>
        <taxon>Craniata</taxon>
        <taxon>Vertebrata</taxon>
        <taxon>Euteleostomi</taxon>
        <taxon>Actinopterygii</taxon>
        <taxon>Neopterygii</taxon>
        <taxon>Teleostei</taxon>
        <taxon>Neoteleostei</taxon>
        <taxon>Acanthomorphata</taxon>
        <taxon>Ovalentaria</taxon>
        <taxon>Atherinomorphae</taxon>
        <taxon>Cyprinodontiformes</taxon>
        <taxon>Goodeidae</taxon>
        <taxon>Goodea</taxon>
    </lineage>
</organism>
<evidence type="ECO:0000313" key="1">
    <source>
        <dbReference type="EMBL" id="MEQ2159935.1"/>
    </source>
</evidence>
<evidence type="ECO:0000313" key="2">
    <source>
        <dbReference type="Proteomes" id="UP001476798"/>
    </source>
</evidence>
<dbReference type="EMBL" id="JAHRIO010003894">
    <property type="protein sequence ID" value="MEQ2159935.1"/>
    <property type="molecule type" value="Genomic_DNA"/>
</dbReference>
<gene>
    <name evidence="1" type="ORF">GOODEAATRI_028304</name>
</gene>
<keyword evidence="2" id="KW-1185">Reference proteome</keyword>
<name>A0ABV0MLE7_9TELE</name>